<keyword evidence="1 7" id="KW-0963">Cytoplasm</keyword>
<dbReference type="HAMAP" id="MF_03162">
    <property type="entry name" value="RNA_methyltr_E_TRM7"/>
    <property type="match status" value="1"/>
</dbReference>
<proteinExistence type="inferred from homology"/>
<evidence type="ECO:0000259" key="8">
    <source>
        <dbReference type="Pfam" id="PF01728"/>
    </source>
</evidence>
<evidence type="ECO:0000256" key="2">
    <source>
        <dbReference type="ARBA" id="ARBA00022603"/>
    </source>
</evidence>
<evidence type="ECO:0000256" key="3">
    <source>
        <dbReference type="ARBA" id="ARBA00022679"/>
    </source>
</evidence>
<evidence type="ECO:0000313" key="9">
    <source>
        <dbReference type="EMBL" id="KAJ5716222.1"/>
    </source>
</evidence>
<dbReference type="GO" id="GO:0005737">
    <property type="term" value="C:cytoplasm"/>
    <property type="evidence" value="ECO:0007669"/>
    <property type="project" value="UniProtKB-SubCell"/>
</dbReference>
<dbReference type="PANTHER" id="PTHR10920">
    <property type="entry name" value="RIBOSOMAL RNA METHYLTRANSFERASE"/>
    <property type="match status" value="1"/>
</dbReference>
<dbReference type="GO" id="GO:0002128">
    <property type="term" value="P:tRNA nucleoside ribose methylation"/>
    <property type="evidence" value="ECO:0007669"/>
    <property type="project" value="UniProtKB-UniRule"/>
</dbReference>
<evidence type="ECO:0000256" key="4">
    <source>
        <dbReference type="ARBA" id="ARBA00022691"/>
    </source>
</evidence>
<evidence type="ECO:0000313" key="10">
    <source>
        <dbReference type="Proteomes" id="UP001215712"/>
    </source>
</evidence>
<dbReference type="GO" id="GO:0002181">
    <property type="term" value="P:cytoplasmic translation"/>
    <property type="evidence" value="ECO:0007669"/>
    <property type="project" value="UniProtKB-UniRule"/>
</dbReference>
<comment type="caution">
    <text evidence="9">The sequence shown here is derived from an EMBL/GenBank/DDBJ whole genome shotgun (WGS) entry which is preliminary data.</text>
</comment>
<comment type="function">
    <text evidence="7">Methylates the 2'-O-ribose of nucleotides at positions 32 and 34 of the tRNA anticodon loop of substrate tRNAs.</text>
</comment>
<dbReference type="InterPro" id="IPR015507">
    <property type="entry name" value="rRNA-MeTfrase_E"/>
</dbReference>
<dbReference type="InterPro" id="IPR029063">
    <property type="entry name" value="SAM-dependent_MTases_sf"/>
</dbReference>
<gene>
    <name evidence="9" type="ORF">N7493_008133</name>
</gene>
<dbReference type="AlphaFoldDB" id="A0AAD6HH23"/>
<feature type="binding site" evidence="7">
    <location>
        <position position="191"/>
    </location>
    <ligand>
        <name>S-adenosyl-L-methionine</name>
        <dbReference type="ChEBI" id="CHEBI:59789"/>
    </ligand>
</feature>
<feature type="binding site" evidence="7">
    <location>
        <position position="58"/>
    </location>
    <ligand>
        <name>S-adenosyl-L-methionine</name>
        <dbReference type="ChEBI" id="CHEBI:59789"/>
    </ligand>
</feature>
<dbReference type="Gene3D" id="3.40.50.150">
    <property type="entry name" value="Vaccinia Virus protein VP39"/>
    <property type="match status" value="1"/>
</dbReference>
<keyword evidence="3 7" id="KW-0808">Transferase</keyword>
<keyword evidence="2 7" id="KW-0489">Methyltransferase</keyword>
<dbReference type="Pfam" id="PF01728">
    <property type="entry name" value="FtsJ"/>
    <property type="match status" value="2"/>
</dbReference>
<evidence type="ECO:0000256" key="5">
    <source>
        <dbReference type="ARBA" id="ARBA00022694"/>
    </source>
</evidence>
<dbReference type="EC" id="2.1.1.205" evidence="7"/>
<feature type="domain" description="Ribosomal RNA methyltransferase FtsJ" evidence="8">
    <location>
        <begin position="21"/>
        <end position="67"/>
    </location>
</feature>
<feature type="binding site" evidence="7">
    <location>
        <position position="60"/>
    </location>
    <ligand>
        <name>S-adenosyl-L-methionine</name>
        <dbReference type="ChEBI" id="CHEBI:59789"/>
    </ligand>
</feature>
<dbReference type="PANTHER" id="PTHR10920:SF12">
    <property type="entry name" value="TRNA (CYTIDINE(32)_GUANOSINE(34)-2'-O)-METHYLTRANSFERASE-RELATED"/>
    <property type="match status" value="1"/>
</dbReference>
<feature type="active site" description="Proton acceptor" evidence="7">
    <location>
        <position position="231"/>
    </location>
</feature>
<organism evidence="9 10">
    <name type="scientific">Penicillium malachiteum</name>
    <dbReference type="NCBI Taxonomy" id="1324776"/>
    <lineage>
        <taxon>Eukaryota</taxon>
        <taxon>Fungi</taxon>
        <taxon>Dikarya</taxon>
        <taxon>Ascomycota</taxon>
        <taxon>Pezizomycotina</taxon>
        <taxon>Eurotiomycetes</taxon>
        <taxon>Eurotiomycetidae</taxon>
        <taxon>Eurotiales</taxon>
        <taxon>Aspergillaceae</taxon>
        <taxon>Penicillium</taxon>
    </lineage>
</organism>
<evidence type="ECO:0000256" key="6">
    <source>
        <dbReference type="ARBA" id="ARBA00048902"/>
    </source>
</evidence>
<keyword evidence="10" id="KW-1185">Reference proteome</keyword>
<keyword evidence="4 7" id="KW-0949">S-adenosyl-L-methionine</keyword>
<feature type="domain" description="Ribosomal RNA methyltransferase FtsJ" evidence="8">
    <location>
        <begin position="122"/>
        <end position="274"/>
    </location>
</feature>
<name>A0AAD6HH23_9EURO</name>
<dbReference type="HAMAP" id="MF_01547">
    <property type="entry name" value="RNA_methyltr_E"/>
    <property type="match status" value="1"/>
</dbReference>
<dbReference type="InterPro" id="IPR050082">
    <property type="entry name" value="RNA_methyltr_RlmE"/>
</dbReference>
<reference evidence="9" key="2">
    <citation type="submission" date="2023-01" db="EMBL/GenBank/DDBJ databases">
        <authorList>
            <person name="Petersen C."/>
        </authorList>
    </citation>
    <scope>NUCLEOTIDE SEQUENCE</scope>
    <source>
        <strain evidence="9">IBT 17514</strain>
    </source>
</reference>
<dbReference type="InterPro" id="IPR028590">
    <property type="entry name" value="RNA_methyltr_E_TRM7"/>
</dbReference>
<evidence type="ECO:0000256" key="1">
    <source>
        <dbReference type="ARBA" id="ARBA00022490"/>
    </source>
</evidence>
<comment type="catalytic activity">
    <reaction evidence="6 7">
        <text>cytidine(32)/guanosine(34) in tRNA + 2 S-adenosyl-L-methionine = 2'-O-methylcytidine(32)/2'-O-methylguanosine(34) in tRNA + 2 S-adenosyl-L-homocysteine + 2 H(+)</text>
        <dbReference type="Rhea" id="RHEA:42396"/>
        <dbReference type="Rhea" id="RHEA-COMP:10246"/>
        <dbReference type="Rhea" id="RHEA-COMP:10247"/>
        <dbReference type="ChEBI" id="CHEBI:15378"/>
        <dbReference type="ChEBI" id="CHEBI:57856"/>
        <dbReference type="ChEBI" id="CHEBI:59789"/>
        <dbReference type="ChEBI" id="CHEBI:74269"/>
        <dbReference type="ChEBI" id="CHEBI:74445"/>
        <dbReference type="ChEBI" id="CHEBI:74495"/>
        <dbReference type="ChEBI" id="CHEBI:82748"/>
        <dbReference type="EC" id="2.1.1.205"/>
    </reaction>
</comment>
<protein>
    <recommendedName>
        <fullName evidence="7">Putative tRNA (cytidine(32)/guanosine(34)-2'-O)-methyltransferase</fullName>
        <ecNumber evidence="7">2.1.1.205</ecNumber>
    </recommendedName>
    <alternativeName>
        <fullName evidence="7">2'-O-ribose RNA methyltransferase TRM7 homolog</fullName>
    </alternativeName>
</protein>
<dbReference type="EMBL" id="JAQJAN010000012">
    <property type="protein sequence ID" value="KAJ5716222.1"/>
    <property type="molecule type" value="Genomic_DNA"/>
</dbReference>
<keyword evidence="5 7" id="KW-0819">tRNA processing</keyword>
<evidence type="ECO:0000256" key="7">
    <source>
        <dbReference type="HAMAP-Rule" id="MF_03162"/>
    </source>
</evidence>
<dbReference type="SUPFAM" id="SSF53335">
    <property type="entry name" value="S-adenosyl-L-methionine-dependent methyltransferases"/>
    <property type="match status" value="1"/>
</dbReference>
<reference evidence="9" key="1">
    <citation type="journal article" date="2023" name="IMA Fungus">
        <title>Comparative genomic study of the Penicillium genus elucidates a diverse pangenome and 15 lateral gene transfer events.</title>
        <authorList>
            <person name="Petersen C."/>
            <person name="Sorensen T."/>
            <person name="Nielsen M.R."/>
            <person name="Sondergaard T.E."/>
            <person name="Sorensen J.L."/>
            <person name="Fitzpatrick D.A."/>
            <person name="Frisvad J.C."/>
            <person name="Nielsen K.L."/>
        </authorList>
    </citation>
    <scope>NUCLEOTIDE SEQUENCE</scope>
    <source>
        <strain evidence="9">IBT 17514</strain>
    </source>
</reference>
<accession>A0AAD6HH23</accession>
<comment type="subcellular location">
    <subcellularLocation>
        <location evidence="7">Cytoplasm</location>
    </subcellularLocation>
</comment>
<sequence length="434" mass="47742">MGKSSKDKRDAYYRLAKEQNWRARSAFKLIQIDEQFDLFEHENPEKVTRVVDLCAAPGSWSQVLSRVLIKGESFGRRAWLEKKQKEQQALQKGESQDSDDKDLEDLYEIGECDPSAELKPRKNVKIVSIDLQPMAPLEGITTLKADITHPSTIPLLLRALDPEAYESSSDSPSVAPAPIRQPHPVDLVISDGAPDVTGLHDLDIYIQSQLLYAALNLAMGVLRPGGKFVAKIFRARDVDLLYSQLRTVFERVSVAKPRSSRASSLEAFIVCEGFIPPTGDDSIAGMAALKNPLFGGAANPKPVSEDGNLAVEVPDEDENVAPQPILTNSAETNAASNHSTHISYLHPSASALDPPSTQKPPSRFAEENRWIPSFVACGDLSAWDSDASYTLPPDYVHLDPVQPPTAPPYRKALEMKQRLGGMHGKTKYAQPKKE</sequence>
<feature type="binding site" evidence="7">
    <location>
        <position position="146"/>
    </location>
    <ligand>
        <name>S-adenosyl-L-methionine</name>
        <dbReference type="ChEBI" id="CHEBI:59789"/>
    </ligand>
</feature>
<comment type="similarity">
    <text evidence="7">Belongs to the class I-like SAM-binding methyltransferase superfamily. RNA methyltransferase RlmE family. TRM7 subfamily.</text>
</comment>
<dbReference type="InterPro" id="IPR002877">
    <property type="entry name" value="RNA_MeTrfase_FtsJ_dom"/>
</dbReference>
<dbReference type="GO" id="GO:0106340">
    <property type="term" value="F:tRNA (guanosine(34)-2'-O)-methyltransferase activity"/>
    <property type="evidence" value="ECO:0007669"/>
    <property type="project" value="UniProtKB-ARBA"/>
</dbReference>
<feature type="binding site" evidence="7">
    <location>
        <position position="130"/>
    </location>
    <ligand>
        <name>S-adenosyl-L-methionine</name>
        <dbReference type="ChEBI" id="CHEBI:59789"/>
    </ligand>
</feature>
<dbReference type="Proteomes" id="UP001215712">
    <property type="component" value="Unassembled WGS sequence"/>
</dbReference>